<dbReference type="SMART" id="SM00257">
    <property type="entry name" value="LysM"/>
    <property type="match status" value="1"/>
</dbReference>
<feature type="compositionally biased region" description="Low complexity" evidence="2">
    <location>
        <begin position="333"/>
        <end position="353"/>
    </location>
</feature>
<dbReference type="RefSeq" id="WP_089120769.1">
    <property type="nucleotide sequence ID" value="NZ_BCMI01000005.1"/>
</dbReference>
<evidence type="ECO:0000256" key="1">
    <source>
        <dbReference type="SAM" id="Coils"/>
    </source>
</evidence>
<accession>A0A1Z5IUN3</accession>
<feature type="domain" description="LysM" evidence="3">
    <location>
        <begin position="358"/>
        <end position="403"/>
    </location>
</feature>
<dbReference type="CDD" id="cd00118">
    <property type="entry name" value="LysM"/>
    <property type="match status" value="1"/>
</dbReference>
<evidence type="ECO:0000313" key="5">
    <source>
        <dbReference type="Proteomes" id="UP000198414"/>
    </source>
</evidence>
<evidence type="ECO:0000259" key="3">
    <source>
        <dbReference type="PROSITE" id="PS51782"/>
    </source>
</evidence>
<dbReference type="EMBL" id="BCMI01000005">
    <property type="protein sequence ID" value="GAX05465.1"/>
    <property type="molecule type" value="Genomic_DNA"/>
</dbReference>
<name>A0A1Z5IUN3_9LACO</name>
<dbReference type="InterPro" id="IPR018392">
    <property type="entry name" value="LysM"/>
</dbReference>
<dbReference type="OrthoDB" id="2290216at2"/>
<keyword evidence="1" id="KW-0175">Coiled coil</keyword>
<sequence precursor="true">MATPSKSLKSAVKHFSSTTISSKIKKWDSAVSASNKQIRTTQSKIDKYQDQLDKANDELGKKNGYNDAKAAYNEVDKKLAAAKKSLSTAKDKSKIKSLKREIKTLTGQKKDAYKNLLKKSSSESKTQKSMTEALNKLEVLKKNLKKEKGSKTSNASYASLYKKEQEKRKAAAYAALQKKNAASIMKKIAAQEAKVNAGNAGKTSIYLTNKSKSTVFFFGEKEPSETDSNDVDSHAVDNGDPRSRYSRRNSKELTGTYFLFGKDFADIDKKFDAFQKWQRYGYEVTVRGFSRWGHAQISQVVKGTVHQNAVEVSITFNYAKKGEIMFKRKKAKSGSSKSKNNNKGSKTKSTGSSKGKHKYVTVRSSRDTMWAISVAKKVSLRTIEKLNSKLKPTQLHIGDKIYYS</sequence>
<protein>
    <recommendedName>
        <fullName evidence="3">LysM domain-containing protein</fullName>
    </recommendedName>
</protein>
<feature type="region of interest" description="Disordered" evidence="2">
    <location>
        <begin position="1"/>
        <end position="20"/>
    </location>
</feature>
<dbReference type="Gene3D" id="3.10.350.10">
    <property type="entry name" value="LysM domain"/>
    <property type="match status" value="1"/>
</dbReference>
<dbReference type="InterPro" id="IPR036779">
    <property type="entry name" value="LysM_dom_sf"/>
</dbReference>
<feature type="region of interest" description="Disordered" evidence="2">
    <location>
        <begin position="329"/>
        <end position="361"/>
    </location>
</feature>
<dbReference type="Proteomes" id="UP000198414">
    <property type="component" value="Unassembled WGS sequence"/>
</dbReference>
<dbReference type="Gene3D" id="1.20.120.330">
    <property type="entry name" value="Nucleotidyltransferases domain 2"/>
    <property type="match status" value="1"/>
</dbReference>
<evidence type="ECO:0000256" key="2">
    <source>
        <dbReference type="SAM" id="MobiDB-lite"/>
    </source>
</evidence>
<gene>
    <name evidence="4" type="ORF">IWT25_00771</name>
</gene>
<proteinExistence type="predicted"/>
<evidence type="ECO:0000313" key="4">
    <source>
        <dbReference type="EMBL" id="GAX05465.1"/>
    </source>
</evidence>
<dbReference type="Pfam" id="PF01476">
    <property type="entry name" value="LysM"/>
    <property type="match status" value="1"/>
</dbReference>
<dbReference type="AlphaFoldDB" id="A0A1Z5IUN3"/>
<reference evidence="4 5" key="1">
    <citation type="submission" date="2015-11" db="EMBL/GenBank/DDBJ databases">
        <title>Draft genome sequences of new species of the genus Lactobacillus isolated from orchardgrass silage.</title>
        <authorList>
            <person name="Tohno M."/>
            <person name="Tanizawa Y."/>
            <person name="Arita M."/>
        </authorList>
    </citation>
    <scope>NUCLEOTIDE SEQUENCE [LARGE SCALE GENOMIC DNA]</scope>
    <source>
        <strain evidence="4 5">IWT25</strain>
    </source>
</reference>
<feature type="compositionally biased region" description="Basic and acidic residues" evidence="2">
    <location>
        <begin position="231"/>
        <end position="243"/>
    </location>
</feature>
<organism evidence="4 5">
    <name type="scientific">Secundilactobacillus pentosiphilus</name>
    <dbReference type="NCBI Taxonomy" id="1714682"/>
    <lineage>
        <taxon>Bacteria</taxon>
        <taxon>Bacillati</taxon>
        <taxon>Bacillota</taxon>
        <taxon>Bacilli</taxon>
        <taxon>Lactobacillales</taxon>
        <taxon>Lactobacillaceae</taxon>
        <taxon>Secundilactobacillus</taxon>
    </lineage>
</organism>
<feature type="coiled-coil region" evidence="1">
    <location>
        <begin position="31"/>
        <end position="150"/>
    </location>
</feature>
<feature type="region of interest" description="Disordered" evidence="2">
    <location>
        <begin position="222"/>
        <end position="247"/>
    </location>
</feature>
<comment type="caution">
    <text evidence="4">The sequence shown here is derived from an EMBL/GenBank/DDBJ whole genome shotgun (WGS) entry which is preliminary data.</text>
</comment>
<dbReference type="PROSITE" id="PS51782">
    <property type="entry name" value="LYSM"/>
    <property type="match status" value="1"/>
</dbReference>